<keyword evidence="7" id="KW-0804">Transcription</keyword>
<feature type="compositionally biased region" description="Basic residues" evidence="10">
    <location>
        <begin position="169"/>
        <end position="179"/>
    </location>
</feature>
<keyword evidence="6" id="KW-0805">Transcription regulation</keyword>
<accession>A0A8H7PVY0</accession>
<keyword evidence="13" id="KW-1185">Reference proteome</keyword>
<dbReference type="FunFam" id="3.30.160.60:FF:000125">
    <property type="entry name" value="Putative zinc finger protein 143"/>
    <property type="match status" value="1"/>
</dbReference>
<gene>
    <name evidence="12" type="ORF">INT43_008816</name>
</gene>
<dbReference type="PROSITE" id="PS00028">
    <property type="entry name" value="ZINC_FINGER_C2H2_1"/>
    <property type="match status" value="2"/>
</dbReference>
<feature type="domain" description="C2H2-type" evidence="11">
    <location>
        <begin position="258"/>
        <end position="279"/>
    </location>
</feature>
<comment type="similarity">
    <text evidence="1">Belongs to the krueppel C2H2-type zinc-finger protein family.</text>
</comment>
<dbReference type="PROSITE" id="PS50157">
    <property type="entry name" value="ZINC_FINGER_C2H2_2"/>
    <property type="match status" value="3"/>
</dbReference>
<dbReference type="Pfam" id="PF00096">
    <property type="entry name" value="zf-C2H2"/>
    <property type="match status" value="2"/>
</dbReference>
<dbReference type="InterPro" id="IPR013087">
    <property type="entry name" value="Znf_C2H2_type"/>
</dbReference>
<keyword evidence="4 9" id="KW-0863">Zinc-finger</keyword>
<evidence type="ECO:0000259" key="11">
    <source>
        <dbReference type="PROSITE" id="PS50157"/>
    </source>
</evidence>
<evidence type="ECO:0000256" key="7">
    <source>
        <dbReference type="ARBA" id="ARBA00023163"/>
    </source>
</evidence>
<dbReference type="InterPro" id="IPR036236">
    <property type="entry name" value="Znf_C2H2_sf"/>
</dbReference>
<evidence type="ECO:0000256" key="10">
    <source>
        <dbReference type="SAM" id="MobiDB-lite"/>
    </source>
</evidence>
<dbReference type="GO" id="GO:0008270">
    <property type="term" value="F:zinc ion binding"/>
    <property type="evidence" value="ECO:0007669"/>
    <property type="project" value="UniProtKB-KW"/>
</dbReference>
<evidence type="ECO:0000256" key="6">
    <source>
        <dbReference type="ARBA" id="ARBA00023015"/>
    </source>
</evidence>
<dbReference type="SUPFAM" id="SSF57667">
    <property type="entry name" value="beta-beta-alpha zinc fingers"/>
    <property type="match status" value="2"/>
</dbReference>
<reference evidence="12" key="1">
    <citation type="submission" date="2020-12" db="EMBL/GenBank/DDBJ databases">
        <title>Metabolic potential, ecology and presence of endohyphal bacteria is reflected in genomic diversity of Mucoromycotina.</title>
        <authorList>
            <person name="Muszewska A."/>
            <person name="Okrasinska A."/>
            <person name="Steczkiewicz K."/>
            <person name="Drgas O."/>
            <person name="Orlowska M."/>
            <person name="Perlinska-Lenart U."/>
            <person name="Aleksandrzak-Piekarczyk T."/>
            <person name="Szatraj K."/>
            <person name="Zielenkiewicz U."/>
            <person name="Pilsyk S."/>
            <person name="Malc E."/>
            <person name="Mieczkowski P."/>
            <person name="Kruszewska J.S."/>
            <person name="Biernat P."/>
            <person name="Pawlowska J."/>
        </authorList>
    </citation>
    <scope>NUCLEOTIDE SEQUENCE</scope>
    <source>
        <strain evidence="12">WA0000067209</strain>
    </source>
</reference>
<keyword evidence="2" id="KW-0479">Metal-binding</keyword>
<dbReference type="GO" id="GO:0000981">
    <property type="term" value="F:DNA-binding transcription factor activity, RNA polymerase II-specific"/>
    <property type="evidence" value="ECO:0007669"/>
    <property type="project" value="TreeGrafter"/>
</dbReference>
<comment type="caution">
    <text evidence="12">The sequence shown here is derived from an EMBL/GenBank/DDBJ whole genome shotgun (WGS) entry which is preliminary data.</text>
</comment>
<evidence type="ECO:0000256" key="8">
    <source>
        <dbReference type="ARBA" id="ARBA00023242"/>
    </source>
</evidence>
<evidence type="ECO:0000256" key="2">
    <source>
        <dbReference type="ARBA" id="ARBA00022723"/>
    </source>
</evidence>
<evidence type="ECO:0000313" key="12">
    <source>
        <dbReference type="EMBL" id="KAG2181233.1"/>
    </source>
</evidence>
<dbReference type="Proteomes" id="UP000654370">
    <property type="component" value="Unassembled WGS sequence"/>
</dbReference>
<protein>
    <recommendedName>
        <fullName evidence="11">C2H2-type domain-containing protein</fullName>
    </recommendedName>
</protein>
<dbReference type="FunFam" id="3.30.160.60:FF:000761">
    <property type="entry name" value="Zinc finger protein 449"/>
    <property type="match status" value="1"/>
</dbReference>
<evidence type="ECO:0000256" key="1">
    <source>
        <dbReference type="ARBA" id="ARBA00006991"/>
    </source>
</evidence>
<sequence length="299" mass="33722">MFDPYMNIDPSMNNGHLYSQYDFSHNFSNWHYTTSQVTSTDAYSQFCHDQLAKPMFEPYVDVKSAHMPMLDAPRLAVYPSPTPSLSGSPMLQGASDINYTASIAPSNLIWTPASVESSPTLASVCSPKSEQSQAHLVEPENSYGYFTTFSVASVTRSAGNDANMANSTKPKKRQAKPRRPATVAMKTNHKPVRDGQTYQCDYVGCTKTFTRPYNLKSHKRTHTAEKPFACEYPGCERTFARQHDRNRHSKLHLGLKPYTCEHCSKSFARQDALNRHQRVIGAPCSILALEKRKEDRLRQ</sequence>
<evidence type="ECO:0000313" key="13">
    <source>
        <dbReference type="Proteomes" id="UP000654370"/>
    </source>
</evidence>
<name>A0A8H7PVY0_MORIS</name>
<evidence type="ECO:0000256" key="4">
    <source>
        <dbReference type="ARBA" id="ARBA00022771"/>
    </source>
</evidence>
<proteinExistence type="inferred from homology"/>
<keyword evidence="5" id="KW-0862">Zinc</keyword>
<evidence type="ECO:0000256" key="9">
    <source>
        <dbReference type="PROSITE-ProRule" id="PRU00042"/>
    </source>
</evidence>
<keyword evidence="3" id="KW-0677">Repeat</keyword>
<dbReference type="AlphaFoldDB" id="A0A8H7PVY0"/>
<feature type="domain" description="C2H2-type" evidence="11">
    <location>
        <begin position="198"/>
        <end position="227"/>
    </location>
</feature>
<dbReference type="SMART" id="SM00355">
    <property type="entry name" value="ZnF_C2H2"/>
    <property type="match status" value="3"/>
</dbReference>
<dbReference type="OrthoDB" id="8922241at2759"/>
<evidence type="ECO:0000256" key="5">
    <source>
        <dbReference type="ARBA" id="ARBA00022833"/>
    </source>
</evidence>
<feature type="region of interest" description="Disordered" evidence="10">
    <location>
        <begin position="160"/>
        <end position="183"/>
    </location>
</feature>
<dbReference type="Gene3D" id="3.30.160.60">
    <property type="entry name" value="Classic Zinc Finger"/>
    <property type="match status" value="3"/>
</dbReference>
<dbReference type="GO" id="GO:0000978">
    <property type="term" value="F:RNA polymerase II cis-regulatory region sequence-specific DNA binding"/>
    <property type="evidence" value="ECO:0007669"/>
    <property type="project" value="TreeGrafter"/>
</dbReference>
<dbReference type="EMBL" id="JAEPQZ010000005">
    <property type="protein sequence ID" value="KAG2181233.1"/>
    <property type="molecule type" value="Genomic_DNA"/>
</dbReference>
<organism evidence="12 13">
    <name type="scientific">Mortierella isabellina</name>
    <name type="common">Filamentous fungus</name>
    <name type="synonym">Umbelopsis isabellina</name>
    <dbReference type="NCBI Taxonomy" id="91625"/>
    <lineage>
        <taxon>Eukaryota</taxon>
        <taxon>Fungi</taxon>
        <taxon>Fungi incertae sedis</taxon>
        <taxon>Mucoromycota</taxon>
        <taxon>Mucoromycotina</taxon>
        <taxon>Umbelopsidomycetes</taxon>
        <taxon>Umbelopsidales</taxon>
        <taxon>Umbelopsidaceae</taxon>
        <taxon>Umbelopsis</taxon>
    </lineage>
</organism>
<dbReference type="PANTHER" id="PTHR23235:SF120">
    <property type="entry name" value="KRUPPEL-LIKE FACTOR 15"/>
    <property type="match status" value="1"/>
</dbReference>
<dbReference type="PANTHER" id="PTHR23235">
    <property type="entry name" value="KRUEPPEL-LIKE TRANSCRIPTION FACTOR"/>
    <property type="match status" value="1"/>
</dbReference>
<feature type="domain" description="C2H2-type" evidence="11">
    <location>
        <begin position="228"/>
        <end position="257"/>
    </location>
</feature>
<keyword evidence="8" id="KW-0539">Nucleus</keyword>
<evidence type="ECO:0000256" key="3">
    <source>
        <dbReference type="ARBA" id="ARBA00022737"/>
    </source>
</evidence>